<keyword evidence="11" id="KW-1185">Reference proteome</keyword>
<dbReference type="RefSeq" id="XP_002173912.1">
    <property type="nucleotide sequence ID" value="XM_002173876.1"/>
</dbReference>
<dbReference type="GO" id="GO:0006865">
    <property type="term" value="P:amino acid transport"/>
    <property type="evidence" value="ECO:0007669"/>
    <property type="project" value="UniProtKB-KW"/>
</dbReference>
<evidence type="ECO:0000256" key="8">
    <source>
        <dbReference type="RuleBase" id="RU361113"/>
    </source>
</evidence>
<accession>B6K0Z8</accession>
<gene>
    <name evidence="10" type="primary">btn1</name>
    <name evidence="9" type="ORF">SJAG_02716</name>
</gene>
<feature type="transmembrane region" description="Helical" evidence="8">
    <location>
        <begin position="363"/>
        <end position="384"/>
    </location>
</feature>
<evidence type="ECO:0000256" key="2">
    <source>
        <dbReference type="ARBA" id="ARBA00007467"/>
    </source>
</evidence>
<dbReference type="eggNOG" id="KOG3880">
    <property type="taxonomic scope" value="Eukaryota"/>
</dbReference>
<comment type="similarity">
    <text evidence="2 8">Belongs to the battenin family.</text>
</comment>
<dbReference type="InterPro" id="IPR018460">
    <property type="entry name" value="Battenin_disease_Cln3_subgr"/>
</dbReference>
<reference evidence="9 11" key="1">
    <citation type="journal article" date="2011" name="Science">
        <title>Comparative functional genomics of the fission yeasts.</title>
        <authorList>
            <person name="Rhind N."/>
            <person name="Chen Z."/>
            <person name="Yassour M."/>
            <person name="Thompson D.A."/>
            <person name="Haas B.J."/>
            <person name="Habib N."/>
            <person name="Wapinski I."/>
            <person name="Roy S."/>
            <person name="Lin M.F."/>
            <person name="Heiman D.I."/>
            <person name="Young S.K."/>
            <person name="Furuya K."/>
            <person name="Guo Y."/>
            <person name="Pidoux A."/>
            <person name="Chen H.M."/>
            <person name="Robbertse B."/>
            <person name="Goldberg J.M."/>
            <person name="Aoki K."/>
            <person name="Bayne E.H."/>
            <person name="Berlin A.M."/>
            <person name="Desjardins C.A."/>
            <person name="Dobbs E."/>
            <person name="Dukaj L."/>
            <person name="Fan L."/>
            <person name="FitzGerald M.G."/>
            <person name="French C."/>
            <person name="Gujja S."/>
            <person name="Hansen K."/>
            <person name="Keifenheim D."/>
            <person name="Levin J.Z."/>
            <person name="Mosher R.A."/>
            <person name="Mueller C.A."/>
            <person name="Pfiffner J."/>
            <person name="Priest M."/>
            <person name="Russ C."/>
            <person name="Smialowska A."/>
            <person name="Swoboda P."/>
            <person name="Sykes S.M."/>
            <person name="Vaughn M."/>
            <person name="Vengrova S."/>
            <person name="Yoder R."/>
            <person name="Zeng Q."/>
            <person name="Allshire R."/>
            <person name="Baulcombe D."/>
            <person name="Birren B.W."/>
            <person name="Brown W."/>
            <person name="Ekwall K."/>
            <person name="Kellis M."/>
            <person name="Leatherwood J."/>
            <person name="Levin H."/>
            <person name="Margalit H."/>
            <person name="Martienssen R."/>
            <person name="Nieduszynski C.A."/>
            <person name="Spatafora J.W."/>
            <person name="Friedman N."/>
            <person name="Dalgaard J.Z."/>
            <person name="Baumann P."/>
            <person name="Niki H."/>
            <person name="Regev A."/>
            <person name="Nusbaum C."/>
        </authorList>
    </citation>
    <scope>NUCLEOTIDE SEQUENCE [LARGE SCALE GENOMIC DNA]</scope>
    <source>
        <strain evidence="11">yFS275 / FY16936</strain>
    </source>
</reference>
<evidence type="ECO:0000256" key="3">
    <source>
        <dbReference type="ARBA" id="ARBA00022448"/>
    </source>
</evidence>
<evidence type="ECO:0000256" key="1">
    <source>
        <dbReference type="ARBA" id="ARBA00004127"/>
    </source>
</evidence>
<keyword evidence="6 8" id="KW-1133">Transmembrane helix</keyword>
<dbReference type="OMA" id="WLCNWQV"/>
<organism evidence="9 11">
    <name type="scientific">Schizosaccharomyces japonicus (strain yFS275 / FY16936)</name>
    <name type="common">Fission yeast</name>
    <dbReference type="NCBI Taxonomy" id="402676"/>
    <lineage>
        <taxon>Eukaryota</taxon>
        <taxon>Fungi</taxon>
        <taxon>Dikarya</taxon>
        <taxon>Ascomycota</taxon>
        <taxon>Taphrinomycotina</taxon>
        <taxon>Schizosaccharomycetes</taxon>
        <taxon>Schizosaccharomycetales</taxon>
        <taxon>Schizosaccharomycetaceae</taxon>
        <taxon>Schizosaccharomyces</taxon>
    </lineage>
</organism>
<dbReference type="Pfam" id="PF02487">
    <property type="entry name" value="CLN3"/>
    <property type="match status" value="1"/>
</dbReference>
<dbReference type="PANTHER" id="PTHR10981:SF0">
    <property type="entry name" value="BATTENIN"/>
    <property type="match status" value="1"/>
</dbReference>
<evidence type="ECO:0000256" key="5">
    <source>
        <dbReference type="ARBA" id="ARBA00022970"/>
    </source>
</evidence>
<dbReference type="Proteomes" id="UP000001744">
    <property type="component" value="Unassembled WGS sequence"/>
</dbReference>
<name>B6K0Z8_SCHJY</name>
<dbReference type="EMBL" id="KE651166">
    <property type="protein sequence ID" value="EEB07619.1"/>
    <property type="molecule type" value="Genomic_DNA"/>
</dbReference>
<keyword evidence="8" id="KW-0926">Vacuole</keyword>
<feature type="transmembrane region" description="Helical" evidence="8">
    <location>
        <begin position="12"/>
        <end position="33"/>
    </location>
</feature>
<comment type="subcellular location">
    <subcellularLocation>
        <location evidence="1">Endomembrane system</location>
        <topology evidence="1">Multi-pass membrane protein</topology>
    </subcellularLocation>
    <subcellularLocation>
        <location evidence="8">Vacuole membrane</location>
        <topology evidence="8">Multi-pass membrane protein</topology>
    </subcellularLocation>
</comment>
<dbReference type="InterPro" id="IPR036259">
    <property type="entry name" value="MFS_trans_sf"/>
</dbReference>
<dbReference type="PRINTS" id="PR01315">
    <property type="entry name" value="BATTENIN"/>
</dbReference>
<evidence type="ECO:0000256" key="7">
    <source>
        <dbReference type="ARBA" id="ARBA00023136"/>
    </source>
</evidence>
<dbReference type="GO" id="GO:0000329">
    <property type="term" value="C:fungal-type vacuole membrane"/>
    <property type="evidence" value="ECO:0007669"/>
    <property type="project" value="EnsemblFungi"/>
</dbReference>
<dbReference type="SUPFAM" id="SSF103473">
    <property type="entry name" value="MFS general substrate transporter"/>
    <property type="match status" value="1"/>
</dbReference>
<dbReference type="OrthoDB" id="5965864at2759"/>
<keyword evidence="5" id="KW-0029">Amino-acid transport</keyword>
<dbReference type="GO" id="GO:0051286">
    <property type="term" value="C:cell tip"/>
    <property type="evidence" value="ECO:0007669"/>
    <property type="project" value="EnsemblFungi"/>
</dbReference>
<dbReference type="JaponicusDB" id="SJAG_02716">
    <property type="gene designation" value="btn1"/>
</dbReference>
<protein>
    <recommendedName>
        <fullName evidence="8">Protein BTN</fullName>
    </recommendedName>
</protein>
<dbReference type="PIRSF" id="PIRSF015974">
    <property type="entry name" value="CLN3_BTN1"/>
    <property type="match status" value="1"/>
</dbReference>
<keyword evidence="4 8" id="KW-0812">Transmembrane</keyword>
<feature type="transmembrane region" description="Helical" evidence="8">
    <location>
        <begin position="329"/>
        <end position="351"/>
    </location>
</feature>
<evidence type="ECO:0000256" key="6">
    <source>
        <dbReference type="ARBA" id="ARBA00022989"/>
    </source>
</evidence>
<evidence type="ECO:0000313" key="10">
    <source>
        <dbReference type="JaponicusDB" id="SJAG_02716"/>
    </source>
</evidence>
<keyword evidence="3" id="KW-0813">Transport</keyword>
<dbReference type="GeneID" id="7051095"/>
<sequence length="403" mass="44469">MEKLNGGRLRIGVSFLAFGLLNNLLYVVILSAALDLVGNNVSKGVVLFSNILPSLLCKASAPIVHLNEYSPTKRIHLCVLLSFVGMQWVVWSQKVWLKMVGVAIAAVSSSLGEVTFLQLCHRYPSTTMAFWGSGTGLAGLLGSSCYLALTVYIGLSVHTTLLSSSVFPLLILVFLYFVLPKPEYEPVSPPSPSVAGDTLLPISIAGGSGNVAYKRGGLLRYIEFVLRLWKPYFARYMFPLFLVYFSEYTVNIGIAPTLLFPLGNTSFKQYRDFYPAYQTAYQLGVFLSRSSIALFEIPWFPLLSYIQFGLLVLMTCQSLFMLFTSVHFILFLFLVEGLIGGCVYVNVYHSVPGSSRQEKERAIGIVGVSDSTGIFLASLCSLVLEHSLCSYQVSHGREWCTLP</sequence>
<evidence type="ECO:0000256" key="4">
    <source>
        <dbReference type="ARBA" id="ARBA00022692"/>
    </source>
</evidence>
<feature type="transmembrane region" description="Helical" evidence="8">
    <location>
        <begin position="97"/>
        <end position="117"/>
    </location>
</feature>
<dbReference type="PANTHER" id="PTHR10981">
    <property type="entry name" value="BATTENIN"/>
    <property type="match status" value="1"/>
</dbReference>
<dbReference type="AlphaFoldDB" id="B6K0Z8"/>
<dbReference type="STRING" id="402676.B6K0Z8"/>
<dbReference type="GO" id="GO:0005773">
    <property type="term" value="C:vacuole"/>
    <property type="evidence" value="ECO:0000318"/>
    <property type="project" value="GO_Central"/>
</dbReference>
<feature type="transmembrane region" description="Helical" evidence="8">
    <location>
        <begin position="236"/>
        <end position="259"/>
    </location>
</feature>
<feature type="transmembrane region" description="Helical" evidence="8">
    <location>
        <begin position="129"/>
        <end position="155"/>
    </location>
</feature>
<dbReference type="InterPro" id="IPR003492">
    <property type="entry name" value="Battenin_disease_Cln3"/>
</dbReference>
<feature type="transmembrane region" description="Helical" evidence="8">
    <location>
        <begin position="161"/>
        <end position="179"/>
    </location>
</feature>
<dbReference type="HOGENOM" id="CLU_029663_1_2_1"/>
<feature type="transmembrane region" description="Helical" evidence="8">
    <location>
        <begin position="302"/>
        <end position="323"/>
    </location>
</feature>
<evidence type="ECO:0000313" key="11">
    <source>
        <dbReference type="Proteomes" id="UP000001744"/>
    </source>
</evidence>
<dbReference type="GO" id="GO:0051453">
    <property type="term" value="P:regulation of intracellular pH"/>
    <property type="evidence" value="ECO:0000318"/>
    <property type="project" value="GO_Central"/>
</dbReference>
<dbReference type="GO" id="GO:0032153">
    <property type="term" value="C:cell division site"/>
    <property type="evidence" value="ECO:0007669"/>
    <property type="project" value="EnsemblFungi"/>
</dbReference>
<dbReference type="GO" id="GO:0012505">
    <property type="term" value="C:endomembrane system"/>
    <property type="evidence" value="ECO:0007669"/>
    <property type="project" value="UniProtKB-SubCell"/>
</dbReference>
<proteinExistence type="inferred from homology"/>
<evidence type="ECO:0000313" key="9">
    <source>
        <dbReference type="EMBL" id="EEB07619.1"/>
    </source>
</evidence>
<dbReference type="VEuPathDB" id="FungiDB:SJAG_02716"/>
<keyword evidence="7 8" id="KW-0472">Membrane</keyword>